<accession>A0A9P7R2B8</accession>
<feature type="non-terminal residue" evidence="1">
    <location>
        <position position="69"/>
    </location>
</feature>
<organism evidence="1 2">
    <name type="scientific">Colletotrichum scovillei</name>
    <dbReference type="NCBI Taxonomy" id="1209932"/>
    <lineage>
        <taxon>Eukaryota</taxon>
        <taxon>Fungi</taxon>
        <taxon>Dikarya</taxon>
        <taxon>Ascomycota</taxon>
        <taxon>Pezizomycotina</taxon>
        <taxon>Sordariomycetes</taxon>
        <taxon>Hypocreomycetidae</taxon>
        <taxon>Glomerellales</taxon>
        <taxon>Glomerellaceae</taxon>
        <taxon>Colletotrichum</taxon>
        <taxon>Colletotrichum acutatum species complex</taxon>
    </lineage>
</organism>
<reference evidence="1" key="1">
    <citation type="submission" date="2021-05" db="EMBL/GenBank/DDBJ databases">
        <title>Comparative genomics of three Colletotrichum scovillei strains and genetic complementation revealed genes involved fungal growth and virulence on chili pepper.</title>
        <authorList>
            <person name="Hsieh D.-K."/>
            <person name="Chuang S.-C."/>
            <person name="Chen C.-Y."/>
            <person name="Chao Y.-T."/>
            <person name="Lu M.-Y.J."/>
            <person name="Lee M.-H."/>
            <person name="Shih M.-C."/>
        </authorList>
    </citation>
    <scope>NUCLEOTIDE SEQUENCE</scope>
    <source>
        <strain evidence="1">Coll-153</strain>
    </source>
</reference>
<name>A0A9P7R2B8_9PEZI</name>
<protein>
    <submittedName>
        <fullName evidence="1">Uncharacterized protein</fullName>
    </submittedName>
</protein>
<proteinExistence type="predicted"/>
<dbReference type="Proteomes" id="UP000699042">
    <property type="component" value="Unassembled WGS sequence"/>
</dbReference>
<comment type="caution">
    <text evidence="1">The sequence shown here is derived from an EMBL/GenBank/DDBJ whole genome shotgun (WGS) entry which is preliminary data.</text>
</comment>
<keyword evidence="2" id="KW-1185">Reference proteome</keyword>
<evidence type="ECO:0000313" key="2">
    <source>
        <dbReference type="Proteomes" id="UP000699042"/>
    </source>
</evidence>
<dbReference type="EMBL" id="JAESDN010000006">
    <property type="protein sequence ID" value="KAG7048258.1"/>
    <property type="molecule type" value="Genomic_DNA"/>
</dbReference>
<evidence type="ECO:0000313" key="1">
    <source>
        <dbReference type="EMBL" id="KAG7048258.1"/>
    </source>
</evidence>
<dbReference type="AlphaFoldDB" id="A0A9P7R2B8"/>
<sequence>MKHRSVNIYTYIQQACQETSQRTFRWFKRRQAITNLQVYGHELRSLLSGTGYSENVLFHRIRYSSCHFR</sequence>
<gene>
    <name evidence="1" type="ORF">JMJ77_013902</name>
</gene>